<keyword evidence="2" id="KW-1185">Reference proteome</keyword>
<dbReference type="Proteomes" id="UP000189818">
    <property type="component" value="Unassembled WGS sequence"/>
</dbReference>
<organism evidence="1 2">
    <name type="scientific">Rhizorhabdus histidinilytica</name>
    <dbReference type="NCBI Taxonomy" id="439228"/>
    <lineage>
        <taxon>Bacteria</taxon>
        <taxon>Pseudomonadati</taxon>
        <taxon>Pseudomonadota</taxon>
        <taxon>Alphaproteobacteria</taxon>
        <taxon>Sphingomonadales</taxon>
        <taxon>Sphingomonadaceae</taxon>
        <taxon>Rhizorhabdus</taxon>
    </lineage>
</organism>
<dbReference type="CDD" id="cd00093">
    <property type="entry name" value="HTH_XRE"/>
    <property type="match status" value="1"/>
</dbReference>
<dbReference type="InterPro" id="IPR010982">
    <property type="entry name" value="Lambda_DNA-bd_dom_sf"/>
</dbReference>
<dbReference type="NCBIfam" id="TIGR02607">
    <property type="entry name" value="antidote_HigA"/>
    <property type="match status" value="1"/>
</dbReference>
<proteinExistence type="predicted"/>
<dbReference type="EMBL" id="FUYM01000003">
    <property type="protein sequence ID" value="SKB51255.1"/>
    <property type="molecule type" value="Genomic_DNA"/>
</dbReference>
<dbReference type="InterPro" id="IPR013430">
    <property type="entry name" value="Toxin_antidote_HigA"/>
</dbReference>
<evidence type="ECO:0000313" key="1">
    <source>
        <dbReference type="EMBL" id="SKB51255.1"/>
    </source>
</evidence>
<sequence>MSKRNPDEFKITDPAEMLVTKQPPIDKHPGVFLRETILPQWGLNVAEAARRLGVNRPNLHNVLQGKADVSRDLAYKLGALMRDEVADLLIAHQLQYDLAREREKREAFKATIERMQPVAQSEDA</sequence>
<dbReference type="AlphaFoldDB" id="A0A1T5BVM5"/>
<accession>A0A1T5BVM5</accession>
<dbReference type="InterPro" id="IPR001387">
    <property type="entry name" value="Cro/C1-type_HTH"/>
</dbReference>
<dbReference type="Gene3D" id="1.10.260.40">
    <property type="entry name" value="lambda repressor-like DNA-binding domains"/>
    <property type="match status" value="1"/>
</dbReference>
<evidence type="ECO:0000313" key="2">
    <source>
        <dbReference type="Proteomes" id="UP000189818"/>
    </source>
</evidence>
<gene>
    <name evidence="1" type="ORF">SAMN06295920_103318</name>
</gene>
<dbReference type="RefSeq" id="WP_079647649.1">
    <property type="nucleotide sequence ID" value="NZ_FUYM01000003.1"/>
</dbReference>
<protein>
    <submittedName>
        <fullName evidence="1">Addiction module antidote protein, HigA family</fullName>
    </submittedName>
</protein>
<name>A0A1T5BVM5_9SPHN</name>
<dbReference type="GO" id="GO:0003677">
    <property type="term" value="F:DNA binding"/>
    <property type="evidence" value="ECO:0007669"/>
    <property type="project" value="InterPro"/>
</dbReference>
<dbReference type="STRING" id="439228.SAMN06295920_103318"/>
<dbReference type="SUPFAM" id="SSF47413">
    <property type="entry name" value="lambda repressor-like DNA-binding domains"/>
    <property type="match status" value="1"/>
</dbReference>
<reference evidence="2" key="1">
    <citation type="submission" date="2017-02" db="EMBL/GenBank/DDBJ databases">
        <authorList>
            <person name="Varghese N."/>
            <person name="Submissions S."/>
        </authorList>
    </citation>
    <scope>NUCLEOTIDE SEQUENCE [LARGE SCALE GENOMIC DNA]</scope>
    <source>
        <strain evidence="2">UM2</strain>
    </source>
</reference>